<feature type="compositionally biased region" description="Low complexity" evidence="6">
    <location>
        <begin position="785"/>
        <end position="798"/>
    </location>
</feature>
<dbReference type="SMART" id="SM00033">
    <property type="entry name" value="CH"/>
    <property type="match status" value="1"/>
</dbReference>
<feature type="compositionally biased region" description="Polar residues" evidence="6">
    <location>
        <begin position="690"/>
        <end position="713"/>
    </location>
</feature>
<evidence type="ECO:0000256" key="2">
    <source>
        <dbReference type="ARBA" id="ARBA00022553"/>
    </source>
</evidence>
<name>A0ABD3WFI7_SINWO</name>
<feature type="compositionally biased region" description="Polar residues" evidence="6">
    <location>
        <begin position="254"/>
        <end position="265"/>
    </location>
</feature>
<evidence type="ECO:0000259" key="7">
    <source>
        <dbReference type="PROSITE" id="PS50021"/>
    </source>
</evidence>
<evidence type="ECO:0000313" key="11">
    <source>
        <dbReference type="Proteomes" id="UP001634394"/>
    </source>
</evidence>
<evidence type="ECO:0008006" key="12">
    <source>
        <dbReference type="Google" id="ProtNLM"/>
    </source>
</evidence>
<keyword evidence="4 5" id="KW-0175">Coiled coil</keyword>
<feature type="region of interest" description="Disordered" evidence="6">
    <location>
        <begin position="600"/>
        <end position="1004"/>
    </location>
</feature>
<feature type="compositionally biased region" description="Basic and acidic residues" evidence="6">
    <location>
        <begin position="863"/>
        <end position="889"/>
    </location>
</feature>
<dbReference type="InterPro" id="IPR050540">
    <property type="entry name" value="F-actin_Monoox_Mical"/>
</dbReference>
<accession>A0ABD3WFI7</accession>
<keyword evidence="3" id="KW-0967">Endosome</keyword>
<feature type="coiled-coil region" evidence="5">
    <location>
        <begin position="1082"/>
        <end position="1116"/>
    </location>
</feature>
<keyword evidence="2" id="KW-0597">Phosphoprotein</keyword>
<reference evidence="10 11" key="1">
    <citation type="submission" date="2024-11" db="EMBL/GenBank/DDBJ databases">
        <title>Chromosome-level genome assembly of the freshwater bivalve Anodonta woodiana.</title>
        <authorList>
            <person name="Chen X."/>
        </authorList>
    </citation>
    <scope>NUCLEOTIDE SEQUENCE [LARGE SCALE GENOMIC DNA]</scope>
    <source>
        <strain evidence="10">MN2024</strain>
        <tissue evidence="10">Gills</tissue>
    </source>
</reference>
<feature type="compositionally biased region" description="Polar residues" evidence="6">
    <location>
        <begin position="990"/>
        <end position="1003"/>
    </location>
</feature>
<dbReference type="SMART" id="SM01203">
    <property type="entry name" value="DUF3585"/>
    <property type="match status" value="1"/>
</dbReference>
<proteinExistence type="predicted"/>
<feature type="compositionally biased region" description="Polar residues" evidence="6">
    <location>
        <begin position="633"/>
        <end position="646"/>
    </location>
</feature>
<evidence type="ECO:0000259" key="8">
    <source>
        <dbReference type="PROSITE" id="PS51840"/>
    </source>
</evidence>
<dbReference type="InterPro" id="IPR019448">
    <property type="entry name" value="NT-C2"/>
</dbReference>
<feature type="compositionally biased region" description="Basic and acidic residues" evidence="6">
    <location>
        <begin position="614"/>
        <end position="631"/>
    </location>
</feature>
<gene>
    <name evidence="10" type="ORF">ACJMK2_035903</name>
</gene>
<evidence type="ECO:0000256" key="4">
    <source>
        <dbReference type="ARBA" id="ARBA00023054"/>
    </source>
</evidence>
<sequence>MSVWKRLQRVGKSASKFQFTASYQELIVESSKKWQPNKICVVWTRRNRRKSTQLHTWEPTIRNPYVGLVSWTVPENVEIQVTLFRDHKNAEYEDKDWCFIVEDQSKNGRRKALASAAINMKKYASDVPTQHELHVKLNPCTKKIVSASVKLTLSCVLLREGKATDEDMQSVASLMSIGKTDIGNVEELDDDEDLTAKISEITSQLTTELEMNHNYDILFERITPKKPPLNPFEEEEEEEGEKELDDKNPFTEMKYNQNESGTTNPFDEPTPPDRVLDLTNPFLDSSVSLSMEKKVLGVKKKKAPPPPIDKTKSPATNDKINPPATSDRMKFPAPNDKTKSMILPVQPSKQSTDKLSPRFEKNSKQKFSLPLKHDHKKSKAPEKPIYEGTPPSSPEMEKNPVRQLTPPPTGEESSGSISSTPSSRVSSKKSTNSPNDSMETGTSSDTSQMSSPSHQIGDSSLDLLEWSKKVTRGYKGVKVTNLTTSWRNGMAFCAIIHHFRPDLIDFSLLAPHDIKGNNRIAFDAGVKLGIPRVIEPSDMVVLAVPDKLAVMTYLHQLRTYFTGQTLEVQQIGYSASESTYTFGEMDMEEDARISQEMFGKNVTDSGPKRGSVSPDRKSQGSVSLEREKPDFKNQVNGMTNEITSGKNGIKMLSKTNDISSSDVQKSSSHRSDVADIGMFRPKAQEENVIKTKSPSSLTVSNDQSPSISTSPSLETKVLMTRKQLLNPFDSDEGEDVGTYSEASNISTPQDPVGMQIPTEDEDDGEDVWQKRDQADVSINTDARSKSQSQSTVSPSKPTTATRHETQAVVRMSKDMKLPILEKSSEPPVITRLSGTLPVRSSVEKSRDSTSSTPSSPSSTDPELSSKKSRHEELKERARLLLEQARKDAVVTKPPSDLAIKEPEEKHKRTETGENQDPDHQVRLRERARKLIAEARMSIGKPEQPEIASQATVKSRPVSQASVDSQISQQRSSTSMSLKDKSLEETEFERSNSLTSSDLTQPKPNGTAVLKKISLAKPNISSHLSGSLSPTENSKILVQSDQNPVQHNKKAIGPETQISFTSIEFSDKEQNPEEEGDKDLLYLDELLAEAENLKDTNQYVENELEALEREQQQIDTRAATVETFLRKSMEKGKNKAKEEKLLQEWFMLVNKRNALIRRQMQLNILEKEDDLERKFEMLNRELRAMMAIEDWQKTEAQKRREKLLLEELVVIVNKRDELVQHLDSQERAIEEDEQLERKISDGSFLKEEKSCSVQ</sequence>
<comment type="caution">
    <text evidence="10">The sequence shown here is derived from an EMBL/GenBank/DDBJ whole genome shotgun (WGS) entry which is preliminary data.</text>
</comment>
<evidence type="ECO:0000259" key="9">
    <source>
        <dbReference type="PROSITE" id="PS51848"/>
    </source>
</evidence>
<keyword evidence="11" id="KW-1185">Reference proteome</keyword>
<dbReference type="InterPro" id="IPR001715">
    <property type="entry name" value="CH_dom"/>
</dbReference>
<dbReference type="InterPro" id="IPR036872">
    <property type="entry name" value="CH_dom_sf"/>
</dbReference>
<feature type="domain" description="BMERB" evidence="9">
    <location>
        <begin position="1086"/>
        <end position="1237"/>
    </location>
</feature>
<evidence type="ECO:0000256" key="3">
    <source>
        <dbReference type="ARBA" id="ARBA00022753"/>
    </source>
</evidence>
<dbReference type="PROSITE" id="PS51848">
    <property type="entry name" value="BMERB"/>
    <property type="match status" value="1"/>
</dbReference>
<dbReference type="Pfam" id="PF10358">
    <property type="entry name" value="NT-C2"/>
    <property type="match status" value="1"/>
</dbReference>
<protein>
    <recommendedName>
        <fullName evidence="12">EH domain binding protein 1</fullName>
    </recommendedName>
</protein>
<feature type="domain" description="Calponin-homology (CH)" evidence="7">
    <location>
        <begin position="457"/>
        <end position="562"/>
    </location>
</feature>
<dbReference type="Pfam" id="PF00307">
    <property type="entry name" value="CH"/>
    <property type="match status" value="1"/>
</dbReference>
<dbReference type="PROSITE" id="PS50021">
    <property type="entry name" value="CH"/>
    <property type="match status" value="1"/>
</dbReference>
<feature type="compositionally biased region" description="Basic and acidic residues" evidence="6">
    <location>
        <begin position="977"/>
        <end position="989"/>
    </location>
</feature>
<dbReference type="PROSITE" id="PS51840">
    <property type="entry name" value="C2_NT"/>
    <property type="match status" value="1"/>
</dbReference>
<feature type="compositionally biased region" description="Low complexity" evidence="6">
    <location>
        <begin position="657"/>
        <end position="666"/>
    </location>
</feature>
<dbReference type="Proteomes" id="UP001634394">
    <property type="component" value="Unassembled WGS sequence"/>
</dbReference>
<feature type="compositionally biased region" description="Polar residues" evidence="6">
    <location>
        <begin position="946"/>
        <end position="976"/>
    </location>
</feature>
<comment type="subcellular location">
    <subcellularLocation>
        <location evidence="1">Endosome</location>
    </subcellularLocation>
</comment>
<evidence type="ECO:0000256" key="1">
    <source>
        <dbReference type="ARBA" id="ARBA00004177"/>
    </source>
</evidence>
<feature type="compositionally biased region" description="Low complexity" evidence="6">
    <location>
        <begin position="848"/>
        <end position="862"/>
    </location>
</feature>
<feature type="compositionally biased region" description="Basic and acidic residues" evidence="6">
    <location>
        <begin position="801"/>
        <end position="816"/>
    </location>
</feature>
<feature type="compositionally biased region" description="Low complexity" evidence="6">
    <location>
        <begin position="410"/>
        <end position="453"/>
    </location>
</feature>
<dbReference type="PANTHER" id="PTHR23167">
    <property type="entry name" value="CALPONIN HOMOLOGY DOMAIN-CONTAINING PROTEIN DDB_G0272472-RELATED"/>
    <property type="match status" value="1"/>
</dbReference>
<feature type="compositionally biased region" description="Polar residues" evidence="6">
    <location>
        <begin position="740"/>
        <end position="749"/>
    </location>
</feature>
<feature type="compositionally biased region" description="Basic and acidic residues" evidence="6">
    <location>
        <begin position="898"/>
        <end position="932"/>
    </location>
</feature>
<evidence type="ECO:0000313" key="10">
    <source>
        <dbReference type="EMBL" id="KAL3872694.1"/>
    </source>
</evidence>
<feature type="region of interest" description="Disordered" evidence="6">
    <location>
        <begin position="224"/>
        <end position="458"/>
    </location>
</feature>
<dbReference type="Gene3D" id="1.10.418.10">
    <property type="entry name" value="Calponin-like domain"/>
    <property type="match status" value="1"/>
</dbReference>
<dbReference type="EMBL" id="JBJQND010000006">
    <property type="protein sequence ID" value="KAL3872694.1"/>
    <property type="molecule type" value="Genomic_DNA"/>
</dbReference>
<feature type="domain" description="C2 NT-type" evidence="8">
    <location>
        <begin position="7"/>
        <end position="157"/>
    </location>
</feature>
<dbReference type="SUPFAM" id="SSF47576">
    <property type="entry name" value="Calponin-homology domain, CH-domain"/>
    <property type="match status" value="1"/>
</dbReference>
<dbReference type="InterPro" id="IPR022735">
    <property type="entry name" value="bMERB_dom"/>
</dbReference>
<dbReference type="Pfam" id="PF12130">
    <property type="entry name" value="bMERB_dom"/>
    <property type="match status" value="1"/>
</dbReference>
<organism evidence="10 11">
    <name type="scientific">Sinanodonta woodiana</name>
    <name type="common">Chinese pond mussel</name>
    <name type="synonym">Anodonta woodiana</name>
    <dbReference type="NCBI Taxonomy" id="1069815"/>
    <lineage>
        <taxon>Eukaryota</taxon>
        <taxon>Metazoa</taxon>
        <taxon>Spiralia</taxon>
        <taxon>Lophotrochozoa</taxon>
        <taxon>Mollusca</taxon>
        <taxon>Bivalvia</taxon>
        <taxon>Autobranchia</taxon>
        <taxon>Heteroconchia</taxon>
        <taxon>Palaeoheterodonta</taxon>
        <taxon>Unionida</taxon>
        <taxon>Unionoidea</taxon>
        <taxon>Unionidae</taxon>
        <taxon>Unioninae</taxon>
        <taxon>Sinanodonta</taxon>
    </lineage>
</organism>
<feature type="compositionally biased region" description="Acidic residues" evidence="6">
    <location>
        <begin position="232"/>
        <end position="243"/>
    </location>
</feature>
<feature type="compositionally biased region" description="Basic and acidic residues" evidence="6">
    <location>
        <begin position="351"/>
        <end position="363"/>
    </location>
</feature>
<evidence type="ECO:0000256" key="6">
    <source>
        <dbReference type="SAM" id="MobiDB-lite"/>
    </source>
</evidence>
<evidence type="ECO:0000256" key="5">
    <source>
        <dbReference type="SAM" id="Coils"/>
    </source>
</evidence>
<dbReference type="AlphaFoldDB" id="A0ABD3WFI7"/>
<dbReference type="PANTHER" id="PTHR23167:SF46">
    <property type="entry name" value="EPS15 HOMOLOGY DOMAIN CONTAINING PROTEIN-BINDING PROTEIN 1, ISOFORM F"/>
    <property type="match status" value="1"/>
</dbReference>
<dbReference type="FunFam" id="1.10.418.10:FF:000023">
    <property type="entry name" value="EH domain-binding protein 1 isoform X1"/>
    <property type="match status" value="1"/>
</dbReference>
<dbReference type="GO" id="GO:0005768">
    <property type="term" value="C:endosome"/>
    <property type="evidence" value="ECO:0007669"/>
    <property type="project" value="UniProtKB-SubCell"/>
</dbReference>